<dbReference type="InterPro" id="IPR007603">
    <property type="entry name" value="Choline_transptr-like"/>
</dbReference>
<reference evidence="8" key="1">
    <citation type="submission" date="2022-10" db="EMBL/GenBank/DDBJ databases">
        <title>Novel sulphate-reducing endosymbionts in the free-living metamonad Anaeramoeba.</title>
        <authorList>
            <person name="Jerlstrom-Hultqvist J."/>
            <person name="Cepicka I."/>
            <person name="Gallot-Lavallee L."/>
            <person name="Salas-Leiva D."/>
            <person name="Curtis B.A."/>
            <person name="Zahonova K."/>
            <person name="Pipaliya S."/>
            <person name="Dacks J."/>
            <person name="Roger A.J."/>
        </authorList>
    </citation>
    <scope>NUCLEOTIDE SEQUENCE</scope>
    <source>
        <strain evidence="8">BMAN</strain>
    </source>
</reference>
<evidence type="ECO:0000256" key="4">
    <source>
        <dbReference type="ARBA" id="ARBA00022989"/>
    </source>
</evidence>
<name>A0A9Q0R5J8_ANAIG</name>
<comment type="function">
    <text evidence="6">Choline transporter.</text>
</comment>
<dbReference type="PANTHER" id="PTHR12385:SF4">
    <property type="entry name" value="PROTEIN PNS1"/>
    <property type="match status" value="1"/>
</dbReference>
<sequence length="497" mass="57007">MNSIQKNSDEDFILVDFEQNKENPKENPKKKEKKNKKKELELNSDEEQNLMNSDSDIESLKKGKGNIVDFFDDSNEEEEEKKSNCKDIWAIFLFVFHLTILFAVSARSNSKKMNENDSNSKYYKQASKSFWILIIISVLIGIIGSFFWIQMMKKYARKLIYFTYILSIVFLAIMAIVMFSLGSFLSGILFTISFIFALILFNTWARRISFSSVLLSSVSEVTQKYPAMIVIAFVFGIGVHIIWIISWVYVGTKIYKIDNNFWNFFVLLAYYWTTNVIKNIVHTTSCGTFASYYFANGNMPDDPTLKSFKRAITFSFGSICFGSLVIAILKTVKQMVQYGMRSENEYIKTFFACIFGFVEWLTEFFNQFAFVYVATYGTSFVESSKKAYHLLQNRGLTAVINDDLIWNVILLASIVTGIVSAIISGIVTYLMFDESSIWIVISLISLLIAMSISLVVLEVISSGVTTFFVCFAEAPQNIKNLDSELSEKLRLNYHFDF</sequence>
<dbReference type="PANTHER" id="PTHR12385">
    <property type="entry name" value="CHOLINE TRANSPORTER-LIKE (SLC FAMILY 44)"/>
    <property type="match status" value="1"/>
</dbReference>
<dbReference type="OMA" id="CRIAMAW"/>
<feature type="transmembrane region" description="Helical" evidence="6">
    <location>
        <begin position="437"/>
        <end position="457"/>
    </location>
</feature>
<feature type="transmembrane region" description="Helical" evidence="6">
    <location>
        <begin position="129"/>
        <end position="149"/>
    </location>
</feature>
<dbReference type="Pfam" id="PF04515">
    <property type="entry name" value="Choline_transpo"/>
    <property type="match status" value="1"/>
</dbReference>
<evidence type="ECO:0000313" key="8">
    <source>
        <dbReference type="EMBL" id="KAJ5068064.1"/>
    </source>
</evidence>
<feature type="transmembrane region" description="Helical" evidence="6">
    <location>
        <begin position="187"/>
        <end position="205"/>
    </location>
</feature>
<feature type="transmembrane region" description="Helical" evidence="6">
    <location>
        <begin position="88"/>
        <end position="109"/>
    </location>
</feature>
<dbReference type="OrthoDB" id="44736at2759"/>
<feature type="region of interest" description="Disordered" evidence="7">
    <location>
        <begin position="1"/>
        <end position="58"/>
    </location>
</feature>
<feature type="transmembrane region" description="Helical" evidence="6">
    <location>
        <begin position="350"/>
        <end position="374"/>
    </location>
</feature>
<dbReference type="AlphaFoldDB" id="A0A9Q0R5J8"/>
<comment type="subcellular location">
    <subcellularLocation>
        <location evidence="6">Cell membrane</location>
        <topology evidence="6">Multi-pass membrane protein</topology>
    </subcellularLocation>
    <subcellularLocation>
        <location evidence="1">Membrane</location>
        <topology evidence="1">Multi-pass membrane protein</topology>
    </subcellularLocation>
</comment>
<evidence type="ECO:0000256" key="3">
    <source>
        <dbReference type="ARBA" id="ARBA00022692"/>
    </source>
</evidence>
<evidence type="ECO:0000256" key="7">
    <source>
        <dbReference type="SAM" id="MobiDB-lite"/>
    </source>
</evidence>
<dbReference type="GO" id="GO:0022857">
    <property type="term" value="F:transmembrane transporter activity"/>
    <property type="evidence" value="ECO:0007669"/>
    <property type="project" value="UniProtKB-UniRule"/>
</dbReference>
<dbReference type="EMBL" id="JAPDFW010000121">
    <property type="protein sequence ID" value="KAJ5068064.1"/>
    <property type="molecule type" value="Genomic_DNA"/>
</dbReference>
<evidence type="ECO:0000256" key="1">
    <source>
        <dbReference type="ARBA" id="ARBA00004141"/>
    </source>
</evidence>
<comment type="caution">
    <text evidence="8">The sequence shown here is derived from an EMBL/GenBank/DDBJ whole genome shotgun (WGS) entry which is preliminary data.</text>
</comment>
<feature type="transmembrane region" description="Helical" evidence="6">
    <location>
        <begin position="404"/>
        <end position="430"/>
    </location>
</feature>
<evidence type="ECO:0000256" key="6">
    <source>
        <dbReference type="RuleBase" id="RU368066"/>
    </source>
</evidence>
<evidence type="ECO:0000256" key="5">
    <source>
        <dbReference type="ARBA" id="ARBA00023136"/>
    </source>
</evidence>
<comment type="similarity">
    <text evidence="2 6">Belongs to the CTL (choline transporter-like) family.</text>
</comment>
<protein>
    <recommendedName>
        <fullName evidence="6">Choline transporter-like protein</fullName>
    </recommendedName>
</protein>
<feature type="transmembrane region" description="Helical" evidence="6">
    <location>
        <begin position="161"/>
        <end position="181"/>
    </location>
</feature>
<gene>
    <name evidence="8" type="ORF">M0811_12650</name>
</gene>
<dbReference type="GO" id="GO:0005886">
    <property type="term" value="C:plasma membrane"/>
    <property type="evidence" value="ECO:0007669"/>
    <property type="project" value="UniProtKB-SubCell"/>
</dbReference>
<organism evidence="8 9">
    <name type="scientific">Anaeramoeba ignava</name>
    <name type="common">Anaerobic marine amoeba</name>
    <dbReference type="NCBI Taxonomy" id="1746090"/>
    <lineage>
        <taxon>Eukaryota</taxon>
        <taxon>Metamonada</taxon>
        <taxon>Anaeramoebidae</taxon>
        <taxon>Anaeramoeba</taxon>
    </lineage>
</organism>
<feature type="compositionally biased region" description="Basic and acidic residues" evidence="7">
    <location>
        <begin position="18"/>
        <end position="29"/>
    </location>
</feature>
<keyword evidence="3 6" id="KW-0812">Transmembrane</keyword>
<keyword evidence="5 6" id="KW-0472">Membrane</keyword>
<dbReference type="Proteomes" id="UP001149090">
    <property type="component" value="Unassembled WGS sequence"/>
</dbReference>
<evidence type="ECO:0000256" key="2">
    <source>
        <dbReference type="ARBA" id="ARBA00007168"/>
    </source>
</evidence>
<evidence type="ECO:0000313" key="9">
    <source>
        <dbReference type="Proteomes" id="UP001149090"/>
    </source>
</evidence>
<feature type="transmembrane region" description="Helical" evidence="6">
    <location>
        <begin position="225"/>
        <end position="250"/>
    </location>
</feature>
<keyword evidence="4 6" id="KW-1133">Transmembrane helix</keyword>
<feature type="transmembrane region" description="Helical" evidence="6">
    <location>
        <begin position="311"/>
        <end position="329"/>
    </location>
</feature>
<keyword evidence="9" id="KW-1185">Reference proteome</keyword>
<accession>A0A9Q0R5J8</accession>
<proteinExistence type="inferred from homology"/>